<keyword evidence="1" id="KW-0175">Coiled coil</keyword>
<name>A0A6G0WE28_9STRA</name>
<evidence type="ECO:0000256" key="1">
    <source>
        <dbReference type="SAM" id="Coils"/>
    </source>
</evidence>
<evidence type="ECO:0000313" key="4">
    <source>
        <dbReference type="Proteomes" id="UP000481153"/>
    </source>
</evidence>
<reference evidence="3 4" key="1">
    <citation type="submission" date="2019-07" db="EMBL/GenBank/DDBJ databases">
        <title>Genomics analysis of Aphanomyces spp. identifies a new class of oomycete effector associated with host adaptation.</title>
        <authorList>
            <person name="Gaulin E."/>
        </authorList>
    </citation>
    <scope>NUCLEOTIDE SEQUENCE [LARGE SCALE GENOMIC DNA]</scope>
    <source>
        <strain evidence="3 4">ATCC 201684</strain>
    </source>
</reference>
<organism evidence="3 4">
    <name type="scientific">Aphanomyces euteiches</name>
    <dbReference type="NCBI Taxonomy" id="100861"/>
    <lineage>
        <taxon>Eukaryota</taxon>
        <taxon>Sar</taxon>
        <taxon>Stramenopiles</taxon>
        <taxon>Oomycota</taxon>
        <taxon>Saprolegniomycetes</taxon>
        <taxon>Saprolegniales</taxon>
        <taxon>Verrucalvaceae</taxon>
        <taxon>Aphanomyces</taxon>
    </lineage>
</organism>
<gene>
    <name evidence="3" type="ORF">Ae201684_016053</name>
</gene>
<proteinExistence type="predicted"/>
<accession>A0A6G0WE28</accession>
<feature type="compositionally biased region" description="Polar residues" evidence="2">
    <location>
        <begin position="1"/>
        <end position="11"/>
    </location>
</feature>
<feature type="compositionally biased region" description="Basic and acidic residues" evidence="2">
    <location>
        <begin position="18"/>
        <end position="29"/>
    </location>
</feature>
<evidence type="ECO:0000313" key="3">
    <source>
        <dbReference type="EMBL" id="KAF0725490.1"/>
    </source>
</evidence>
<dbReference type="Proteomes" id="UP000481153">
    <property type="component" value="Unassembled WGS sequence"/>
</dbReference>
<dbReference type="VEuPathDB" id="FungiDB:AeMF1_012293"/>
<protein>
    <submittedName>
        <fullName evidence="3">Uncharacterized protein</fullName>
    </submittedName>
</protein>
<dbReference type="AlphaFoldDB" id="A0A6G0WE28"/>
<comment type="caution">
    <text evidence="3">The sequence shown here is derived from an EMBL/GenBank/DDBJ whole genome shotgun (WGS) entry which is preliminary data.</text>
</comment>
<evidence type="ECO:0000256" key="2">
    <source>
        <dbReference type="SAM" id="MobiDB-lite"/>
    </source>
</evidence>
<feature type="coiled-coil region" evidence="1">
    <location>
        <begin position="171"/>
        <end position="212"/>
    </location>
</feature>
<feature type="region of interest" description="Disordered" evidence="2">
    <location>
        <begin position="1"/>
        <end position="57"/>
    </location>
</feature>
<sequence length="258" mass="28569">MAEGNTVNASAGASFASHAKDTLLDESRPADIQVSVQQPNHSEAPVVTSSDSRDTPDVRPMVHSDAHGANNENDEGGFTINELKAVSNDTDKSIFRMIKVVDSLSAHLSSIASMKSDLEKVKETNIRQLEELLAARAASETLKLEKAAADIMLKTARQATSSIEHNKGGTDESYREEIKSLNSRLEAQSTQNEQLTQRLVEIQSRFEVMKARKEAQLQKLDNLAQSIMRSTCYDFWNFVGKHFYLMELVRTVNQKAVG</sequence>
<dbReference type="EMBL" id="VJMJ01000241">
    <property type="protein sequence ID" value="KAF0725490.1"/>
    <property type="molecule type" value="Genomic_DNA"/>
</dbReference>
<keyword evidence="4" id="KW-1185">Reference proteome</keyword>